<dbReference type="InterPro" id="IPR003593">
    <property type="entry name" value="AAA+_ATPase"/>
</dbReference>
<evidence type="ECO:0000259" key="8">
    <source>
        <dbReference type="PROSITE" id="PS50893"/>
    </source>
</evidence>
<dbReference type="InterPro" id="IPR003439">
    <property type="entry name" value="ABC_transporter-like_ATP-bd"/>
</dbReference>
<comment type="caution">
    <text evidence="9">The sequence shown here is derived from an EMBL/GenBank/DDBJ whole genome shotgun (WGS) entry which is preliminary data.</text>
</comment>
<dbReference type="InterPro" id="IPR017871">
    <property type="entry name" value="ABC_transporter-like_CS"/>
</dbReference>
<dbReference type="PANTHER" id="PTHR42781:SF1">
    <property type="entry name" value="THIAMINE IMPORT ATP-BINDING PROTEIN THIQ"/>
    <property type="match status" value="1"/>
</dbReference>
<protein>
    <submittedName>
        <fullName evidence="9">ATP-binding cassette domain-containing protein</fullName>
    </submittedName>
</protein>
<name>A0AAJ1UDN4_9RHOB</name>
<evidence type="ECO:0000313" key="9">
    <source>
        <dbReference type="EMBL" id="MDQ2094077.1"/>
    </source>
</evidence>
<keyword evidence="3" id="KW-0997">Cell inner membrane</keyword>
<keyword evidence="5 9" id="KW-0067">ATP-binding</keyword>
<dbReference type="PANTHER" id="PTHR42781">
    <property type="entry name" value="SPERMIDINE/PUTRESCINE IMPORT ATP-BINDING PROTEIN POTA"/>
    <property type="match status" value="1"/>
</dbReference>
<keyword evidence="6" id="KW-1278">Translocase</keyword>
<dbReference type="Pfam" id="PF00005">
    <property type="entry name" value="ABC_tran"/>
    <property type="match status" value="1"/>
</dbReference>
<keyword evidence="4" id="KW-0547">Nucleotide-binding</keyword>
<reference evidence="9" key="1">
    <citation type="submission" date="2022-07" db="EMBL/GenBank/DDBJ databases">
        <authorList>
            <person name="Otstavnykh N."/>
            <person name="Isaeva M."/>
            <person name="Bystritskaya E."/>
        </authorList>
    </citation>
    <scope>NUCLEOTIDE SEQUENCE</scope>
    <source>
        <strain evidence="9">10Alg 79</strain>
    </source>
</reference>
<evidence type="ECO:0000256" key="6">
    <source>
        <dbReference type="ARBA" id="ARBA00022967"/>
    </source>
</evidence>
<gene>
    <name evidence="9" type="ORF">NOI20_08150</name>
</gene>
<dbReference type="Proteomes" id="UP001227162">
    <property type="component" value="Unassembled WGS sequence"/>
</dbReference>
<dbReference type="SUPFAM" id="SSF52540">
    <property type="entry name" value="P-loop containing nucleoside triphosphate hydrolases"/>
    <property type="match status" value="1"/>
</dbReference>
<keyword evidence="10" id="KW-1185">Reference proteome</keyword>
<accession>A0AAJ1UDN4</accession>
<dbReference type="InterPro" id="IPR050093">
    <property type="entry name" value="ABC_SmlMolc_Importer"/>
</dbReference>
<dbReference type="PROSITE" id="PS50893">
    <property type="entry name" value="ABC_TRANSPORTER_2"/>
    <property type="match status" value="1"/>
</dbReference>
<dbReference type="Gene3D" id="3.40.50.300">
    <property type="entry name" value="P-loop containing nucleotide triphosphate hydrolases"/>
    <property type="match status" value="1"/>
</dbReference>
<evidence type="ECO:0000256" key="1">
    <source>
        <dbReference type="ARBA" id="ARBA00022448"/>
    </source>
</evidence>
<feature type="domain" description="ABC transporter" evidence="8">
    <location>
        <begin position="2"/>
        <end position="230"/>
    </location>
</feature>
<dbReference type="GO" id="GO:0005524">
    <property type="term" value="F:ATP binding"/>
    <property type="evidence" value="ECO:0007669"/>
    <property type="project" value="UniProtKB-KW"/>
</dbReference>
<reference evidence="9" key="2">
    <citation type="submission" date="2023-04" db="EMBL/GenBank/DDBJ databases">
        <title>'Rhodoalgimonas zhirmunskyi' gen. nov., isolated from a red alga.</title>
        <authorList>
            <person name="Nedashkovskaya O.I."/>
            <person name="Otstavnykh N.Y."/>
            <person name="Bystritskaya E.P."/>
            <person name="Balabanova L.A."/>
            <person name="Isaeva M.P."/>
        </authorList>
    </citation>
    <scope>NUCLEOTIDE SEQUENCE</scope>
    <source>
        <strain evidence="9">10Alg 79</strain>
    </source>
</reference>
<keyword evidence="2" id="KW-1003">Cell membrane</keyword>
<evidence type="ECO:0000256" key="3">
    <source>
        <dbReference type="ARBA" id="ARBA00022519"/>
    </source>
</evidence>
<evidence type="ECO:0000256" key="4">
    <source>
        <dbReference type="ARBA" id="ARBA00022741"/>
    </source>
</evidence>
<organism evidence="9 10">
    <name type="scientific">Rhodalgimonas zhirmunskyi</name>
    <dbReference type="NCBI Taxonomy" id="2964767"/>
    <lineage>
        <taxon>Bacteria</taxon>
        <taxon>Pseudomonadati</taxon>
        <taxon>Pseudomonadota</taxon>
        <taxon>Alphaproteobacteria</taxon>
        <taxon>Rhodobacterales</taxon>
        <taxon>Roseobacteraceae</taxon>
        <taxon>Rhodalgimonas</taxon>
    </lineage>
</organism>
<dbReference type="RefSeq" id="WP_317625696.1">
    <property type="nucleotide sequence ID" value="NZ_JANFFA010000002.1"/>
</dbReference>
<evidence type="ECO:0000256" key="5">
    <source>
        <dbReference type="ARBA" id="ARBA00022840"/>
    </source>
</evidence>
<dbReference type="AlphaFoldDB" id="A0AAJ1UDN4"/>
<keyword evidence="1" id="KW-0813">Transport</keyword>
<sequence length="231" mass="24562">MLTFECVLIRQEAFELVADFSITPGARVAVIGPSGAGKSTLINAIAGFVEPVAGRILWKDRDIGANRPGDRPIALIFQDNNLFPHLSVAQNVGLGIDPGLKLSQAQRARVSWALERVGMADMEDRKPGSLSGGQQSRAALARVLVQDKPLILLDEPFAALGPALKVEMLDLLTEVADETGAAVLMVSHDPTDAARFAQSAILVAEGRAEAPVPVQELLENPPDALRAYLGD</sequence>
<evidence type="ECO:0000256" key="2">
    <source>
        <dbReference type="ARBA" id="ARBA00022475"/>
    </source>
</evidence>
<dbReference type="EMBL" id="JANFFA010000002">
    <property type="protein sequence ID" value="MDQ2094077.1"/>
    <property type="molecule type" value="Genomic_DNA"/>
</dbReference>
<proteinExistence type="predicted"/>
<dbReference type="GO" id="GO:0016887">
    <property type="term" value="F:ATP hydrolysis activity"/>
    <property type="evidence" value="ECO:0007669"/>
    <property type="project" value="InterPro"/>
</dbReference>
<dbReference type="PROSITE" id="PS00211">
    <property type="entry name" value="ABC_TRANSPORTER_1"/>
    <property type="match status" value="1"/>
</dbReference>
<dbReference type="SMART" id="SM00382">
    <property type="entry name" value="AAA"/>
    <property type="match status" value="1"/>
</dbReference>
<evidence type="ECO:0000256" key="7">
    <source>
        <dbReference type="ARBA" id="ARBA00023136"/>
    </source>
</evidence>
<keyword evidence="7" id="KW-0472">Membrane</keyword>
<dbReference type="InterPro" id="IPR027417">
    <property type="entry name" value="P-loop_NTPase"/>
</dbReference>
<evidence type="ECO:0000313" key="10">
    <source>
        <dbReference type="Proteomes" id="UP001227162"/>
    </source>
</evidence>